<keyword evidence="7" id="KW-0698">rRNA processing</keyword>
<dbReference type="STRING" id="1006576.DTL3_0791"/>
<protein>
    <recommendedName>
        <fullName evidence="7">Endoribonuclease YbeY</fullName>
        <ecNumber evidence="7">3.1.-.-</ecNumber>
    </recommendedName>
</protein>
<dbReference type="PROSITE" id="PS01306">
    <property type="entry name" value="UPF0054"/>
    <property type="match status" value="1"/>
</dbReference>
<keyword evidence="7" id="KW-0690">Ribosome biogenesis</keyword>
<dbReference type="PANTHER" id="PTHR46986:SF1">
    <property type="entry name" value="ENDORIBONUCLEASE YBEY, CHLOROPLASTIC"/>
    <property type="match status" value="1"/>
</dbReference>
<evidence type="ECO:0000256" key="7">
    <source>
        <dbReference type="HAMAP-Rule" id="MF_00009"/>
    </source>
</evidence>
<dbReference type="GO" id="GO:0005737">
    <property type="term" value="C:cytoplasm"/>
    <property type="evidence" value="ECO:0007669"/>
    <property type="project" value="UniProtKB-SubCell"/>
</dbReference>
<dbReference type="Gene3D" id="3.40.390.30">
    <property type="entry name" value="Metalloproteases ('zincins'), catalytic domain"/>
    <property type="match status" value="1"/>
</dbReference>
<dbReference type="PATRIC" id="fig|1006576.9.peg.780"/>
<evidence type="ECO:0000313" key="8">
    <source>
        <dbReference type="EMBL" id="CEP78100.1"/>
    </source>
</evidence>
<dbReference type="AlphaFoldDB" id="A0A0C7P1F4"/>
<dbReference type="RefSeq" id="WP_045087618.1">
    <property type="nucleotide sequence ID" value="NZ_LN824141.1"/>
</dbReference>
<gene>
    <name evidence="7 8" type="primary">ybeY</name>
    <name evidence="8" type="ORF">DTL3_0791</name>
</gene>
<dbReference type="GO" id="GO:0006364">
    <property type="term" value="P:rRNA processing"/>
    <property type="evidence" value="ECO:0007669"/>
    <property type="project" value="UniProtKB-UniRule"/>
</dbReference>
<evidence type="ECO:0000256" key="3">
    <source>
        <dbReference type="ARBA" id="ARBA00022723"/>
    </source>
</evidence>
<feature type="binding site" evidence="7">
    <location>
        <position position="116"/>
    </location>
    <ligand>
        <name>Zn(2+)</name>
        <dbReference type="ChEBI" id="CHEBI:29105"/>
        <note>catalytic</note>
    </ligand>
</feature>
<organism evidence="8 9">
    <name type="scientific">Defluviitoga tunisiensis</name>
    <dbReference type="NCBI Taxonomy" id="1006576"/>
    <lineage>
        <taxon>Bacteria</taxon>
        <taxon>Thermotogati</taxon>
        <taxon>Thermotogota</taxon>
        <taxon>Thermotogae</taxon>
        <taxon>Petrotogales</taxon>
        <taxon>Petrotogaceae</taxon>
        <taxon>Defluviitoga</taxon>
    </lineage>
</organism>
<comment type="function">
    <text evidence="7">Single strand-specific metallo-endoribonuclease involved in late-stage 70S ribosome quality control and in maturation of the 3' terminus of the 16S rRNA.</text>
</comment>
<proteinExistence type="inferred from homology"/>
<dbReference type="HAMAP" id="MF_00009">
    <property type="entry name" value="Endoribonucl_YbeY"/>
    <property type="match status" value="1"/>
</dbReference>
<dbReference type="OrthoDB" id="9807740at2"/>
<dbReference type="NCBIfam" id="TIGR00043">
    <property type="entry name" value="rRNA maturation RNase YbeY"/>
    <property type="match status" value="1"/>
</dbReference>
<dbReference type="KEGG" id="dtn:DTL3_0791"/>
<dbReference type="HOGENOM" id="CLU_106710_3_1_0"/>
<name>A0A0C7P1F4_DEFTU</name>
<comment type="cofactor">
    <cofactor evidence="7">
        <name>Zn(2+)</name>
        <dbReference type="ChEBI" id="CHEBI:29105"/>
    </cofactor>
    <text evidence="7">Binds 1 zinc ion.</text>
</comment>
<dbReference type="EMBL" id="LN824141">
    <property type="protein sequence ID" value="CEP78100.1"/>
    <property type="molecule type" value="Genomic_DNA"/>
</dbReference>
<sequence length="142" mass="16544">MKVNVINDQNIKKIDIKKIKEVVKTVLKQEIGDRSFEINILITNDNTIKEYNIYRGKNEPTDVLSFAYGLDEEVIGDIVVSVETIDRQCMEFGNSFEEEFFYILIHGVLHIVGYDHETSDQDAQTMFELQDNYFKQLIKLSN</sequence>
<dbReference type="InterPro" id="IPR020549">
    <property type="entry name" value="YbeY_CS"/>
</dbReference>
<dbReference type="InterPro" id="IPR002036">
    <property type="entry name" value="YbeY"/>
</dbReference>
<dbReference type="GO" id="GO:0004521">
    <property type="term" value="F:RNA endonuclease activity"/>
    <property type="evidence" value="ECO:0007669"/>
    <property type="project" value="UniProtKB-UniRule"/>
</dbReference>
<feature type="binding site" evidence="7">
    <location>
        <position position="106"/>
    </location>
    <ligand>
        <name>Zn(2+)</name>
        <dbReference type="ChEBI" id="CHEBI:29105"/>
        <note>catalytic</note>
    </ligand>
</feature>
<evidence type="ECO:0000256" key="1">
    <source>
        <dbReference type="ARBA" id="ARBA00010875"/>
    </source>
</evidence>
<dbReference type="GO" id="GO:0008270">
    <property type="term" value="F:zinc ion binding"/>
    <property type="evidence" value="ECO:0007669"/>
    <property type="project" value="UniProtKB-UniRule"/>
</dbReference>
<dbReference type="SUPFAM" id="SSF55486">
    <property type="entry name" value="Metalloproteases ('zincins'), catalytic domain"/>
    <property type="match status" value="1"/>
</dbReference>
<dbReference type="Pfam" id="PF02130">
    <property type="entry name" value="YbeY"/>
    <property type="match status" value="1"/>
</dbReference>
<evidence type="ECO:0000256" key="6">
    <source>
        <dbReference type="ARBA" id="ARBA00022833"/>
    </source>
</evidence>
<evidence type="ECO:0000256" key="2">
    <source>
        <dbReference type="ARBA" id="ARBA00022722"/>
    </source>
</evidence>
<keyword evidence="6 7" id="KW-0862">Zinc</keyword>
<feature type="binding site" evidence="7">
    <location>
        <position position="110"/>
    </location>
    <ligand>
        <name>Zn(2+)</name>
        <dbReference type="ChEBI" id="CHEBI:29105"/>
        <note>catalytic</note>
    </ligand>
</feature>
<comment type="similarity">
    <text evidence="1 7">Belongs to the endoribonuclease YbeY family.</text>
</comment>
<reference evidence="9" key="1">
    <citation type="submission" date="2014-11" db="EMBL/GenBank/DDBJ databases">
        <authorList>
            <person name="Wibberg D."/>
        </authorList>
    </citation>
    <scope>NUCLEOTIDE SEQUENCE [LARGE SCALE GENOMIC DNA]</scope>
    <source>
        <strain evidence="9">L3</strain>
    </source>
</reference>
<keyword evidence="3 7" id="KW-0479">Metal-binding</keyword>
<keyword evidence="5 7" id="KW-0378">Hydrolase</keyword>
<evidence type="ECO:0000313" key="9">
    <source>
        <dbReference type="Proteomes" id="UP000032809"/>
    </source>
</evidence>
<keyword evidence="7" id="KW-0963">Cytoplasm</keyword>
<dbReference type="InterPro" id="IPR023091">
    <property type="entry name" value="MetalPrtase_cat_dom_sf_prd"/>
</dbReference>
<comment type="subcellular location">
    <subcellularLocation>
        <location evidence="7">Cytoplasm</location>
    </subcellularLocation>
</comment>
<accession>A0A0C7P1F4</accession>
<dbReference type="PANTHER" id="PTHR46986">
    <property type="entry name" value="ENDORIBONUCLEASE YBEY, CHLOROPLASTIC"/>
    <property type="match status" value="1"/>
</dbReference>
<evidence type="ECO:0000256" key="5">
    <source>
        <dbReference type="ARBA" id="ARBA00022801"/>
    </source>
</evidence>
<dbReference type="GO" id="GO:0004222">
    <property type="term" value="F:metalloendopeptidase activity"/>
    <property type="evidence" value="ECO:0007669"/>
    <property type="project" value="InterPro"/>
</dbReference>
<evidence type="ECO:0000256" key="4">
    <source>
        <dbReference type="ARBA" id="ARBA00022759"/>
    </source>
</evidence>
<keyword evidence="2 7" id="KW-0540">Nuclease</keyword>
<keyword evidence="4 7" id="KW-0255">Endonuclease</keyword>
<dbReference type="EC" id="3.1.-.-" evidence="7"/>
<dbReference type="Proteomes" id="UP000032809">
    <property type="component" value="Chromosome I"/>
</dbReference>
<keyword evidence="9" id="KW-1185">Reference proteome</keyword>